<evidence type="ECO:0000313" key="2">
    <source>
        <dbReference type="Proteomes" id="UP001054252"/>
    </source>
</evidence>
<organism evidence="1 2">
    <name type="scientific">Rubroshorea leprosula</name>
    <dbReference type="NCBI Taxonomy" id="152421"/>
    <lineage>
        <taxon>Eukaryota</taxon>
        <taxon>Viridiplantae</taxon>
        <taxon>Streptophyta</taxon>
        <taxon>Embryophyta</taxon>
        <taxon>Tracheophyta</taxon>
        <taxon>Spermatophyta</taxon>
        <taxon>Magnoliopsida</taxon>
        <taxon>eudicotyledons</taxon>
        <taxon>Gunneridae</taxon>
        <taxon>Pentapetalae</taxon>
        <taxon>rosids</taxon>
        <taxon>malvids</taxon>
        <taxon>Malvales</taxon>
        <taxon>Dipterocarpaceae</taxon>
        <taxon>Rubroshorea</taxon>
    </lineage>
</organism>
<dbReference type="EMBL" id="BPVZ01000115">
    <property type="protein sequence ID" value="GKV36300.1"/>
    <property type="molecule type" value="Genomic_DNA"/>
</dbReference>
<reference evidence="1 2" key="1">
    <citation type="journal article" date="2021" name="Commun. Biol.">
        <title>The genome of Shorea leprosula (Dipterocarpaceae) highlights the ecological relevance of drought in aseasonal tropical rainforests.</title>
        <authorList>
            <person name="Ng K.K.S."/>
            <person name="Kobayashi M.J."/>
            <person name="Fawcett J.A."/>
            <person name="Hatakeyama M."/>
            <person name="Paape T."/>
            <person name="Ng C.H."/>
            <person name="Ang C.C."/>
            <person name="Tnah L.H."/>
            <person name="Lee C.T."/>
            <person name="Nishiyama T."/>
            <person name="Sese J."/>
            <person name="O'Brien M.J."/>
            <person name="Copetti D."/>
            <person name="Mohd Noor M.I."/>
            <person name="Ong R.C."/>
            <person name="Putra M."/>
            <person name="Sireger I.Z."/>
            <person name="Indrioko S."/>
            <person name="Kosugi Y."/>
            <person name="Izuno A."/>
            <person name="Isagi Y."/>
            <person name="Lee S.L."/>
            <person name="Shimizu K.K."/>
        </authorList>
    </citation>
    <scope>NUCLEOTIDE SEQUENCE [LARGE SCALE GENOMIC DNA]</scope>
    <source>
        <strain evidence="1">214</strain>
    </source>
</reference>
<dbReference type="Proteomes" id="UP001054252">
    <property type="component" value="Unassembled WGS sequence"/>
</dbReference>
<protein>
    <submittedName>
        <fullName evidence="1">Uncharacterized protein</fullName>
    </submittedName>
</protein>
<dbReference type="AlphaFoldDB" id="A0AAV5LGS3"/>
<comment type="caution">
    <text evidence="1">The sequence shown here is derived from an EMBL/GenBank/DDBJ whole genome shotgun (WGS) entry which is preliminary data.</text>
</comment>
<accession>A0AAV5LGS3</accession>
<proteinExistence type="predicted"/>
<gene>
    <name evidence="1" type="ORF">SLEP1_g44447</name>
</gene>
<name>A0AAV5LGS3_9ROSI</name>
<evidence type="ECO:0000313" key="1">
    <source>
        <dbReference type="EMBL" id="GKV36300.1"/>
    </source>
</evidence>
<keyword evidence="2" id="KW-1185">Reference proteome</keyword>
<sequence>MASLAEVRDITQDICRQFELEVILIWANRIPPTYLHHERGPPLPLEPILRFEDVDERGSPLPLKTILYFQDFACVTNSFHLAVKRLLKWHYEEGEGIVGKALKYNRPFYVPVIESLSSAYASCGDFVVEFLLPRSSMTLQIQKQLVHRIIDYLKDATPRFVTYGNQDTLVELAEHDTAVSDTMPVFNLNLINQTVGNVMNGQLPMQQLHYTGVSDAMPTQGNLPAQSTDSVGLKVKTFGDNPRDGNVLQRPHEQGSLIQQHVSATSNVKASTEDILAPPIGDSNLNERISSIGINQTAEYHVTDMQVPHKQVPVTIN</sequence>